<dbReference type="Gene3D" id="2.30.110.10">
    <property type="entry name" value="Electron Transport, Fmn-binding Protein, Chain A"/>
    <property type="match status" value="1"/>
</dbReference>
<evidence type="ECO:0000313" key="2">
    <source>
        <dbReference type="EMBL" id="GLK77383.1"/>
    </source>
</evidence>
<gene>
    <name evidence="2" type="ORF">GCM10008171_26370</name>
</gene>
<dbReference type="InterPro" id="IPR011576">
    <property type="entry name" value="Pyridox_Oxase_N"/>
</dbReference>
<dbReference type="InterPro" id="IPR012349">
    <property type="entry name" value="Split_barrel_FMN-bd"/>
</dbReference>
<keyword evidence="3" id="KW-1185">Reference proteome</keyword>
<protein>
    <recommendedName>
        <fullName evidence="1">Pyridoxamine 5'-phosphate oxidase N-terminal domain-containing protein</fullName>
    </recommendedName>
</protein>
<dbReference type="PANTHER" id="PTHR42815">
    <property type="entry name" value="FAD-BINDING, PUTATIVE (AFU_ORTHOLOGUE AFUA_6G07600)-RELATED"/>
    <property type="match status" value="1"/>
</dbReference>
<feature type="domain" description="Pyridoxamine 5'-phosphate oxidase N-terminal" evidence="1">
    <location>
        <begin position="35"/>
        <end position="133"/>
    </location>
</feature>
<reference evidence="2" key="2">
    <citation type="submission" date="2023-01" db="EMBL/GenBank/DDBJ databases">
        <authorList>
            <person name="Sun Q."/>
            <person name="Evtushenko L."/>
        </authorList>
    </citation>
    <scope>NUCLEOTIDE SEQUENCE</scope>
    <source>
        <strain evidence="2">VKM B-2555</strain>
    </source>
</reference>
<evidence type="ECO:0000313" key="3">
    <source>
        <dbReference type="Proteomes" id="UP001143364"/>
    </source>
</evidence>
<dbReference type="EMBL" id="BSFK01000016">
    <property type="protein sequence ID" value="GLK77383.1"/>
    <property type="molecule type" value="Genomic_DNA"/>
</dbReference>
<dbReference type="SUPFAM" id="SSF50475">
    <property type="entry name" value="FMN-binding split barrel"/>
    <property type="match status" value="1"/>
</dbReference>
<comment type="caution">
    <text evidence="2">The sequence shown here is derived from an EMBL/GenBank/DDBJ whole genome shotgun (WGS) entry which is preliminary data.</text>
</comment>
<dbReference type="AlphaFoldDB" id="A0A9W6N4J2"/>
<dbReference type="PANTHER" id="PTHR42815:SF2">
    <property type="entry name" value="FAD-BINDING, PUTATIVE (AFU_ORTHOLOGUE AFUA_6G07600)-RELATED"/>
    <property type="match status" value="1"/>
</dbReference>
<dbReference type="Pfam" id="PF01243">
    <property type="entry name" value="PNPOx_N"/>
    <property type="match status" value="1"/>
</dbReference>
<sequence>MTSLYSDTHRALQEAFGSRPLADFLDAHHVRDDLSEADQAFVASRDFFFLSTVDPDGMPSVSYKGGPEGLVRVLDARTIAFPGFDGNGMFLSFGNLQGQGKVGLLFIDFETPHRLRAQGIATLSVDDPLKGEWPGAQCVVRVALDKTWVNCPRYIHRHQRVGTSRYVPAADGSAPLAEWKRLDFVQEALPEGDRRAAEREGLLDLPAYEAKVANGEA</sequence>
<accession>A0A9W6N4J2</accession>
<dbReference type="Proteomes" id="UP001143364">
    <property type="component" value="Unassembled WGS sequence"/>
</dbReference>
<name>A0A9W6N4J2_9HYPH</name>
<reference evidence="2" key="1">
    <citation type="journal article" date="2014" name="Int. J. Syst. Evol. Microbiol.">
        <title>Complete genome sequence of Corynebacterium casei LMG S-19264T (=DSM 44701T), isolated from a smear-ripened cheese.</title>
        <authorList>
            <consortium name="US DOE Joint Genome Institute (JGI-PGF)"/>
            <person name="Walter F."/>
            <person name="Albersmeier A."/>
            <person name="Kalinowski J."/>
            <person name="Ruckert C."/>
        </authorList>
    </citation>
    <scope>NUCLEOTIDE SEQUENCE</scope>
    <source>
        <strain evidence="2">VKM B-2555</strain>
    </source>
</reference>
<proteinExistence type="predicted"/>
<organism evidence="2 3">
    <name type="scientific">Methylopila jiangsuensis</name>
    <dbReference type="NCBI Taxonomy" id="586230"/>
    <lineage>
        <taxon>Bacteria</taxon>
        <taxon>Pseudomonadati</taxon>
        <taxon>Pseudomonadota</taxon>
        <taxon>Alphaproteobacteria</taxon>
        <taxon>Hyphomicrobiales</taxon>
        <taxon>Methylopilaceae</taxon>
        <taxon>Methylopila</taxon>
    </lineage>
</organism>
<dbReference type="RefSeq" id="WP_271205235.1">
    <property type="nucleotide sequence ID" value="NZ_BSFK01000016.1"/>
</dbReference>
<evidence type="ECO:0000259" key="1">
    <source>
        <dbReference type="Pfam" id="PF01243"/>
    </source>
</evidence>